<gene>
    <name evidence="2" type="ORF">H8B19_18695</name>
</gene>
<evidence type="ECO:0000313" key="3">
    <source>
        <dbReference type="Proteomes" id="UP000601768"/>
    </source>
</evidence>
<dbReference type="Pfam" id="PF07589">
    <property type="entry name" value="PEP-CTERM"/>
    <property type="match status" value="1"/>
</dbReference>
<feature type="domain" description="Ice-binding protein C-terminal" evidence="1">
    <location>
        <begin position="259"/>
        <end position="282"/>
    </location>
</feature>
<dbReference type="InterPro" id="IPR013424">
    <property type="entry name" value="Ice-binding_C"/>
</dbReference>
<dbReference type="AlphaFoldDB" id="A0A8J6J1S7"/>
<evidence type="ECO:0000259" key="1">
    <source>
        <dbReference type="Pfam" id="PF07589"/>
    </source>
</evidence>
<protein>
    <submittedName>
        <fullName evidence="2">PEP-CTERM sorting domain-containing protein</fullName>
    </submittedName>
</protein>
<sequence length="285" mass="31294">MFNIDFIYMEHFLLCTKEKEVLKVEVGNKMKKSIWLAAICLFTSNAWAGSQTWDFGDVDSNDFTWFGDGGGTPDWANYLTLTQDGISVQIMGLSDTDNGFYEPGVLAFYGDTLGLKNDKEYEEGQTGTPDHSIDSYHGYFDAILLSFSEEVDLEGFGIGWASENYYGGSQGQADISIAAAPSNWGNNDWLSASNWNAVANYSNVDDYSYTSIDNSTTTSKYWLISVYNPAFGNDGWEGLQEGFKLASFGTKTSPGGKTTVPEPGILAIFAAGLIAISRRYKKSAK</sequence>
<name>A0A8J6J1S7_9ALTE</name>
<dbReference type="NCBIfam" id="NF041927">
    <property type="entry name" value="Xrt_dep_XDP1"/>
    <property type="match status" value="1"/>
</dbReference>
<dbReference type="RefSeq" id="WP_186508655.1">
    <property type="nucleotide sequence ID" value="NZ_JACNEP010000034.1"/>
</dbReference>
<comment type="caution">
    <text evidence="2">The sequence shown here is derived from an EMBL/GenBank/DDBJ whole genome shotgun (WGS) entry which is preliminary data.</text>
</comment>
<dbReference type="InterPro" id="IPR049672">
    <property type="entry name" value="Xrt_dep_XDP1"/>
</dbReference>
<accession>A0A8J6J1S7</accession>
<dbReference type="Proteomes" id="UP000601768">
    <property type="component" value="Unassembled WGS sequence"/>
</dbReference>
<evidence type="ECO:0000313" key="2">
    <source>
        <dbReference type="EMBL" id="MBC3767908.1"/>
    </source>
</evidence>
<proteinExistence type="predicted"/>
<reference evidence="2" key="1">
    <citation type="journal article" date="2018" name="Int. J. Syst. Evol. Microbiol.">
        <title>Neptunicella marina gen. nov., sp. nov., isolated from surface seawater.</title>
        <authorList>
            <person name="Liu X."/>
            <person name="Lai Q."/>
            <person name="Du Y."/>
            <person name="Zhang X."/>
            <person name="Liu Z."/>
            <person name="Sun F."/>
            <person name="Shao Z."/>
        </authorList>
    </citation>
    <scope>NUCLEOTIDE SEQUENCE</scope>
    <source>
        <strain evidence="2">S27-2</strain>
    </source>
</reference>
<keyword evidence="3" id="KW-1185">Reference proteome</keyword>
<dbReference type="EMBL" id="JACNEP010000034">
    <property type="protein sequence ID" value="MBC3767908.1"/>
    <property type="molecule type" value="Genomic_DNA"/>
</dbReference>
<reference evidence="2" key="2">
    <citation type="submission" date="2020-08" db="EMBL/GenBank/DDBJ databases">
        <authorList>
            <person name="Lai Q."/>
        </authorList>
    </citation>
    <scope>NUCLEOTIDE SEQUENCE</scope>
    <source>
        <strain evidence="2">S27-2</strain>
    </source>
</reference>
<organism evidence="2 3">
    <name type="scientific">Neptunicella marina</name>
    <dbReference type="NCBI Taxonomy" id="2125989"/>
    <lineage>
        <taxon>Bacteria</taxon>
        <taxon>Pseudomonadati</taxon>
        <taxon>Pseudomonadota</taxon>
        <taxon>Gammaproteobacteria</taxon>
        <taxon>Alteromonadales</taxon>
        <taxon>Alteromonadaceae</taxon>
        <taxon>Neptunicella</taxon>
    </lineage>
</organism>